<dbReference type="EMBL" id="FNAQ01000037">
    <property type="protein sequence ID" value="SDE72952.1"/>
    <property type="molecule type" value="Genomic_DNA"/>
</dbReference>
<reference evidence="3" key="1">
    <citation type="submission" date="2016-10" db="EMBL/GenBank/DDBJ databases">
        <authorList>
            <person name="Varghese N."/>
            <person name="Submissions S."/>
        </authorList>
    </citation>
    <scope>NUCLEOTIDE SEQUENCE [LARGE SCALE GENOMIC DNA]</scope>
    <source>
        <strain evidence="3">DSM 8987</strain>
    </source>
</reference>
<keyword evidence="1" id="KW-0812">Transmembrane</keyword>
<name>A0A1G7FAT3_9BACT</name>
<keyword evidence="1" id="KW-1133">Transmembrane helix</keyword>
<feature type="transmembrane region" description="Helical" evidence="1">
    <location>
        <begin position="6"/>
        <end position="25"/>
    </location>
</feature>
<evidence type="ECO:0000313" key="3">
    <source>
        <dbReference type="Proteomes" id="UP000243205"/>
    </source>
</evidence>
<evidence type="ECO:0000256" key="1">
    <source>
        <dbReference type="SAM" id="Phobius"/>
    </source>
</evidence>
<dbReference type="RefSeq" id="WP_143012184.1">
    <property type="nucleotide sequence ID" value="NZ_FNAQ01000037.1"/>
</dbReference>
<dbReference type="OrthoDB" id="8547510at2"/>
<keyword evidence="1" id="KW-0472">Membrane</keyword>
<gene>
    <name evidence="2" type="ORF">SAMN05661003_1372</name>
</gene>
<feature type="transmembrane region" description="Helical" evidence="1">
    <location>
        <begin position="37"/>
        <end position="60"/>
    </location>
</feature>
<dbReference type="AlphaFoldDB" id="A0A1G7FAT3"/>
<dbReference type="Proteomes" id="UP000243205">
    <property type="component" value="Unassembled WGS sequence"/>
</dbReference>
<sequence length="188" mass="21776">MYTIAVIVVLYFYVRLGMWVARKAASRWDRKRIKWGVRIAVALAFILIPTGDWIAGRIYFNHLCETEAGVKVYQTIELPDEYWNEDGTPKFYDENNGNFTLPVEKFYKVESKTTNHPFGIKEHRAFILDINTHKIIGEKPWFQYWGGYILGNFPPNNISIGCGNNWSEFVKKQFTQTNKKGGVSHGSN</sequence>
<evidence type="ECO:0000313" key="2">
    <source>
        <dbReference type="EMBL" id="SDE72952.1"/>
    </source>
</evidence>
<keyword evidence="3" id="KW-1185">Reference proteome</keyword>
<proteinExistence type="predicted"/>
<organism evidence="2 3">
    <name type="scientific">Desulfuromonas thiophila</name>
    <dbReference type="NCBI Taxonomy" id="57664"/>
    <lineage>
        <taxon>Bacteria</taxon>
        <taxon>Pseudomonadati</taxon>
        <taxon>Thermodesulfobacteriota</taxon>
        <taxon>Desulfuromonadia</taxon>
        <taxon>Desulfuromonadales</taxon>
        <taxon>Desulfuromonadaceae</taxon>
        <taxon>Desulfuromonas</taxon>
    </lineage>
</organism>
<accession>A0A1G7FAT3</accession>
<protein>
    <submittedName>
        <fullName evidence="2">Uncharacterized protein</fullName>
    </submittedName>
</protein>